<organism evidence="2 3">
    <name type="scientific">Halobium palmae</name>
    <dbReference type="NCBI Taxonomy" id="1776492"/>
    <lineage>
        <taxon>Archaea</taxon>
        <taxon>Methanobacteriati</taxon>
        <taxon>Methanobacteriota</taxon>
        <taxon>Stenosarchaea group</taxon>
        <taxon>Halobacteria</taxon>
        <taxon>Halobacteriales</taxon>
        <taxon>Haloferacaceae</taxon>
        <taxon>Halobium</taxon>
    </lineage>
</organism>
<proteinExistence type="predicted"/>
<sequence length="68" mass="7406">MNSTQARLDAAGVSIADDHDEAGTEQDGRQQCIGRTEHGRRCRNPQAVGGYCAHHLDQRDVLSDGSDR</sequence>
<protein>
    <submittedName>
        <fullName evidence="2">DUF5763 domain-containing protein</fullName>
    </submittedName>
</protein>
<dbReference type="InterPro" id="IPR043914">
    <property type="entry name" value="DUF5763"/>
</dbReference>
<dbReference type="AlphaFoldDB" id="A0ABD5RW98"/>
<name>A0ABD5RW98_9EURY</name>
<evidence type="ECO:0000256" key="1">
    <source>
        <dbReference type="SAM" id="MobiDB-lite"/>
    </source>
</evidence>
<dbReference type="EMBL" id="JBHSWU010000021">
    <property type="protein sequence ID" value="MFC6723497.1"/>
    <property type="molecule type" value="Genomic_DNA"/>
</dbReference>
<comment type="caution">
    <text evidence="2">The sequence shown here is derived from an EMBL/GenBank/DDBJ whole genome shotgun (WGS) entry which is preliminary data.</text>
</comment>
<keyword evidence="3" id="KW-1185">Reference proteome</keyword>
<dbReference type="Pfam" id="PF19067">
    <property type="entry name" value="DUF5763"/>
    <property type="match status" value="1"/>
</dbReference>
<dbReference type="Proteomes" id="UP001596328">
    <property type="component" value="Unassembled WGS sequence"/>
</dbReference>
<evidence type="ECO:0000313" key="3">
    <source>
        <dbReference type="Proteomes" id="UP001596328"/>
    </source>
</evidence>
<evidence type="ECO:0000313" key="2">
    <source>
        <dbReference type="EMBL" id="MFC6723497.1"/>
    </source>
</evidence>
<feature type="region of interest" description="Disordered" evidence="1">
    <location>
        <begin position="1"/>
        <end position="32"/>
    </location>
</feature>
<reference evidence="2 3" key="1">
    <citation type="journal article" date="2019" name="Int. J. Syst. Evol. Microbiol.">
        <title>The Global Catalogue of Microorganisms (GCM) 10K type strain sequencing project: providing services to taxonomists for standard genome sequencing and annotation.</title>
        <authorList>
            <consortium name="The Broad Institute Genomics Platform"/>
            <consortium name="The Broad Institute Genome Sequencing Center for Infectious Disease"/>
            <person name="Wu L."/>
            <person name="Ma J."/>
        </authorList>
    </citation>
    <scope>NUCLEOTIDE SEQUENCE [LARGE SCALE GENOMIC DNA]</scope>
    <source>
        <strain evidence="2 3">NBRC 111368</strain>
    </source>
</reference>
<accession>A0ABD5RW98</accession>
<gene>
    <name evidence="2" type="ORF">ACFQE1_03650</name>
</gene>